<dbReference type="InterPro" id="IPR000835">
    <property type="entry name" value="HTH_MarR-typ"/>
</dbReference>
<evidence type="ECO:0000256" key="1">
    <source>
        <dbReference type="ARBA" id="ARBA00023015"/>
    </source>
</evidence>
<dbReference type="SUPFAM" id="SSF46785">
    <property type="entry name" value="Winged helix' DNA-binding domain"/>
    <property type="match status" value="1"/>
</dbReference>
<dbReference type="EMBL" id="CP088100">
    <property type="protein sequence ID" value="UFW90602.1"/>
    <property type="molecule type" value="Genomic_DNA"/>
</dbReference>
<dbReference type="PROSITE" id="PS01117">
    <property type="entry name" value="HTH_MARR_1"/>
    <property type="match status" value="1"/>
</dbReference>
<dbReference type="PROSITE" id="PS50995">
    <property type="entry name" value="HTH_MARR_2"/>
    <property type="match status" value="1"/>
</dbReference>
<keyword evidence="6" id="KW-1185">Reference proteome</keyword>
<organism evidence="5 6">
    <name type="scientific">Bradyrhizobium barranii</name>
    <dbReference type="NCBI Taxonomy" id="2992140"/>
    <lineage>
        <taxon>Bacteria</taxon>
        <taxon>Pseudomonadati</taxon>
        <taxon>Pseudomonadota</taxon>
        <taxon>Alphaproteobacteria</taxon>
        <taxon>Hyphomicrobiales</taxon>
        <taxon>Nitrobacteraceae</taxon>
        <taxon>Bradyrhizobium</taxon>
    </lineage>
</organism>
<sequence length="183" mass="20820">MQGPGVVDRPCFVHRGGVRQEVEHELNLVYVCVVEILEISVERISVRDCNCFYLRKAARHLTQIYDTILAPSGIRSTQYMILAVLNERRGLSVNELAEVMVMDRTTMGKNLRPLVRDGLIAVNVSDLDRRSRTVGLTKKGFKVLGDAYPLWKIADSSFQKMHGRQFSEDLRGMLDLVTRDKRA</sequence>
<dbReference type="Proteomes" id="UP001430990">
    <property type="component" value="Chromosome"/>
</dbReference>
<keyword evidence="1" id="KW-0805">Transcription regulation</keyword>
<dbReference type="PANTHER" id="PTHR42756">
    <property type="entry name" value="TRANSCRIPTIONAL REGULATOR, MARR"/>
    <property type="match status" value="1"/>
</dbReference>
<dbReference type="InterPro" id="IPR036388">
    <property type="entry name" value="WH-like_DNA-bd_sf"/>
</dbReference>
<proteinExistence type="predicted"/>
<evidence type="ECO:0000256" key="2">
    <source>
        <dbReference type="ARBA" id="ARBA00023125"/>
    </source>
</evidence>
<dbReference type="Pfam" id="PF12802">
    <property type="entry name" value="MarR_2"/>
    <property type="match status" value="1"/>
</dbReference>
<feature type="domain" description="HTH marR-type" evidence="4">
    <location>
        <begin position="47"/>
        <end position="179"/>
    </location>
</feature>
<dbReference type="Gene3D" id="1.10.10.10">
    <property type="entry name" value="Winged helix-like DNA-binding domain superfamily/Winged helix DNA-binding domain"/>
    <property type="match status" value="1"/>
</dbReference>
<dbReference type="RefSeq" id="WP_187387728.1">
    <property type="nucleotide sequence ID" value="NZ_CP088100.1"/>
</dbReference>
<dbReference type="InterPro" id="IPR023187">
    <property type="entry name" value="Tscrpt_reg_MarR-type_CS"/>
</dbReference>
<dbReference type="PANTHER" id="PTHR42756:SF1">
    <property type="entry name" value="TRANSCRIPTIONAL REPRESSOR OF EMRAB OPERON"/>
    <property type="match status" value="1"/>
</dbReference>
<keyword evidence="3" id="KW-0804">Transcription</keyword>
<accession>A0ABY3QX28</accession>
<dbReference type="SMART" id="SM00347">
    <property type="entry name" value="HTH_MARR"/>
    <property type="match status" value="1"/>
</dbReference>
<protein>
    <submittedName>
        <fullName evidence="5">MarR family transcriptional regulator</fullName>
    </submittedName>
</protein>
<evidence type="ECO:0000256" key="3">
    <source>
        <dbReference type="ARBA" id="ARBA00023163"/>
    </source>
</evidence>
<reference evidence="5" key="1">
    <citation type="submission" date="2021-11" db="EMBL/GenBank/DDBJ databases">
        <title>Australian commercial rhizobial inoculants.</title>
        <authorList>
            <person name="Kohlmeier M.G."/>
            <person name="O'Hara G.W."/>
            <person name="Colombi E."/>
            <person name="Ramsay J.P."/>
            <person name="Terpolilli J."/>
        </authorList>
    </citation>
    <scope>NUCLEOTIDE SEQUENCE</scope>
    <source>
        <strain evidence="5">CC829</strain>
    </source>
</reference>
<evidence type="ECO:0000259" key="4">
    <source>
        <dbReference type="PROSITE" id="PS50995"/>
    </source>
</evidence>
<name>A0ABY3QX28_9BRAD</name>
<dbReference type="InterPro" id="IPR036390">
    <property type="entry name" value="WH_DNA-bd_sf"/>
</dbReference>
<gene>
    <name evidence="5" type="ORF">BjapCC829_19540</name>
</gene>
<evidence type="ECO:0000313" key="5">
    <source>
        <dbReference type="EMBL" id="UFW90602.1"/>
    </source>
</evidence>
<keyword evidence="2" id="KW-0238">DNA-binding</keyword>
<evidence type="ECO:0000313" key="6">
    <source>
        <dbReference type="Proteomes" id="UP001430990"/>
    </source>
</evidence>